<evidence type="ECO:0000256" key="1">
    <source>
        <dbReference type="ARBA" id="ARBA00022553"/>
    </source>
</evidence>
<dbReference type="Pfam" id="PF00072">
    <property type="entry name" value="Response_reg"/>
    <property type="match status" value="1"/>
</dbReference>
<gene>
    <name evidence="4" type="ORF">GCM10009126_07700</name>
</gene>
<dbReference type="Gene3D" id="3.40.50.2300">
    <property type="match status" value="1"/>
</dbReference>
<comment type="caution">
    <text evidence="4">The sequence shown here is derived from an EMBL/GenBank/DDBJ whole genome shotgun (WGS) entry which is preliminary data.</text>
</comment>
<evidence type="ECO:0000256" key="2">
    <source>
        <dbReference type="PROSITE-ProRule" id="PRU00169"/>
    </source>
</evidence>
<name>A0ABN0UAW9_9GAMM</name>
<dbReference type="EMBL" id="BAAAFO010000001">
    <property type="protein sequence ID" value="GAA0244482.1"/>
    <property type="molecule type" value="Genomic_DNA"/>
</dbReference>
<keyword evidence="1 2" id="KW-0597">Phosphoprotein</keyword>
<dbReference type="PROSITE" id="PS50110">
    <property type="entry name" value="RESPONSE_REGULATORY"/>
    <property type="match status" value="1"/>
</dbReference>
<keyword evidence="5" id="KW-1185">Reference proteome</keyword>
<evidence type="ECO:0000313" key="5">
    <source>
        <dbReference type="Proteomes" id="UP001500657"/>
    </source>
</evidence>
<dbReference type="Proteomes" id="UP001500657">
    <property type="component" value="Unassembled WGS sequence"/>
</dbReference>
<feature type="modified residue" description="4-aspartylphosphate" evidence="2">
    <location>
        <position position="60"/>
    </location>
</feature>
<sequence>MNAVHPDGQVVMVVEDELLVATTLEAALEDGGYRVLGPVATVPAAIGLLRTSPPDMALIDYRLAATTTETLLASLKSRHIPVCVLTGCGASQLPPAYTGLTVLEKPVRTRTLMATLNRIASTNSPHAVE</sequence>
<evidence type="ECO:0000259" key="3">
    <source>
        <dbReference type="PROSITE" id="PS50110"/>
    </source>
</evidence>
<dbReference type="InterPro" id="IPR001789">
    <property type="entry name" value="Sig_transdc_resp-reg_receiver"/>
</dbReference>
<dbReference type="InterPro" id="IPR011006">
    <property type="entry name" value="CheY-like_superfamily"/>
</dbReference>
<dbReference type="InterPro" id="IPR050595">
    <property type="entry name" value="Bact_response_regulator"/>
</dbReference>
<dbReference type="SUPFAM" id="SSF52172">
    <property type="entry name" value="CheY-like"/>
    <property type="match status" value="1"/>
</dbReference>
<evidence type="ECO:0000313" key="4">
    <source>
        <dbReference type="EMBL" id="GAA0244482.1"/>
    </source>
</evidence>
<feature type="domain" description="Response regulatory" evidence="3">
    <location>
        <begin position="10"/>
        <end position="120"/>
    </location>
</feature>
<accession>A0ABN0UAW9</accession>
<proteinExistence type="predicted"/>
<dbReference type="SMART" id="SM00448">
    <property type="entry name" value="REC"/>
    <property type="match status" value="1"/>
</dbReference>
<dbReference type="PANTHER" id="PTHR44591">
    <property type="entry name" value="STRESS RESPONSE REGULATOR PROTEIN 1"/>
    <property type="match status" value="1"/>
</dbReference>
<protein>
    <recommendedName>
        <fullName evidence="3">Response regulatory domain-containing protein</fullName>
    </recommendedName>
</protein>
<reference evidence="4 5" key="1">
    <citation type="journal article" date="2019" name="Int. J. Syst. Evol. Microbiol.">
        <title>The Global Catalogue of Microorganisms (GCM) 10K type strain sequencing project: providing services to taxonomists for standard genome sequencing and annotation.</title>
        <authorList>
            <consortium name="The Broad Institute Genomics Platform"/>
            <consortium name="The Broad Institute Genome Sequencing Center for Infectious Disease"/>
            <person name="Wu L."/>
            <person name="Ma J."/>
        </authorList>
    </citation>
    <scope>NUCLEOTIDE SEQUENCE [LARGE SCALE GENOMIC DNA]</scope>
    <source>
        <strain evidence="4 5">JCM 16242</strain>
    </source>
</reference>
<dbReference type="PANTHER" id="PTHR44591:SF3">
    <property type="entry name" value="RESPONSE REGULATORY DOMAIN-CONTAINING PROTEIN"/>
    <property type="match status" value="1"/>
</dbReference>
<organism evidence="4 5">
    <name type="scientific">Rhodanobacter caeni</name>
    <dbReference type="NCBI Taxonomy" id="657654"/>
    <lineage>
        <taxon>Bacteria</taxon>
        <taxon>Pseudomonadati</taxon>
        <taxon>Pseudomonadota</taxon>
        <taxon>Gammaproteobacteria</taxon>
        <taxon>Lysobacterales</taxon>
        <taxon>Rhodanobacteraceae</taxon>
        <taxon>Rhodanobacter</taxon>
    </lineage>
</organism>
<dbReference type="RefSeq" id="WP_343880339.1">
    <property type="nucleotide sequence ID" value="NZ_BAAAFO010000001.1"/>
</dbReference>